<name>A0A150S9U1_SORCE</name>
<sequence length="114" mass="13035">MRAKLLFTVVSCWRKYQQCALGDLMGLSVPPSHSEFLRETGSRSSSLQRRPHTPELPSVLRHLLRLIAPRDRKRSAISPHQHHGLAECVRIRCEFPQLAQPLPVLQPQQDGRAR</sequence>
<dbReference type="EMBL" id="JEMB01001252">
    <property type="protein sequence ID" value="KYF89181.1"/>
    <property type="molecule type" value="Genomic_DNA"/>
</dbReference>
<evidence type="ECO:0000256" key="1">
    <source>
        <dbReference type="SAM" id="MobiDB-lite"/>
    </source>
</evidence>
<reference evidence="2 3" key="1">
    <citation type="submission" date="2014-02" db="EMBL/GenBank/DDBJ databases">
        <title>The small core and large imbalanced accessory genome model reveals a collaborative survival strategy of Sorangium cellulosum strains in nature.</title>
        <authorList>
            <person name="Han K."/>
            <person name="Peng R."/>
            <person name="Blom J."/>
            <person name="Li Y.-Z."/>
        </authorList>
    </citation>
    <scope>NUCLEOTIDE SEQUENCE [LARGE SCALE GENOMIC DNA]</scope>
    <source>
        <strain evidence="2 3">So0011-07</strain>
    </source>
</reference>
<comment type="caution">
    <text evidence="2">The sequence shown here is derived from an EMBL/GenBank/DDBJ whole genome shotgun (WGS) entry which is preliminary data.</text>
</comment>
<gene>
    <name evidence="2" type="ORF">BE17_16810</name>
</gene>
<organism evidence="2 3">
    <name type="scientific">Sorangium cellulosum</name>
    <name type="common">Polyangium cellulosum</name>
    <dbReference type="NCBI Taxonomy" id="56"/>
    <lineage>
        <taxon>Bacteria</taxon>
        <taxon>Pseudomonadati</taxon>
        <taxon>Myxococcota</taxon>
        <taxon>Polyangia</taxon>
        <taxon>Polyangiales</taxon>
        <taxon>Polyangiaceae</taxon>
        <taxon>Sorangium</taxon>
    </lineage>
</organism>
<evidence type="ECO:0000313" key="3">
    <source>
        <dbReference type="Proteomes" id="UP000075635"/>
    </source>
</evidence>
<feature type="region of interest" description="Disordered" evidence="1">
    <location>
        <begin position="32"/>
        <end position="54"/>
    </location>
</feature>
<dbReference type="Proteomes" id="UP000075635">
    <property type="component" value="Unassembled WGS sequence"/>
</dbReference>
<evidence type="ECO:0000313" key="2">
    <source>
        <dbReference type="EMBL" id="KYF89181.1"/>
    </source>
</evidence>
<protein>
    <submittedName>
        <fullName evidence="2">Uncharacterized protein</fullName>
    </submittedName>
</protein>
<accession>A0A150S9U1</accession>
<dbReference type="AlphaFoldDB" id="A0A150S9U1"/>
<proteinExistence type="predicted"/>